<dbReference type="Pfam" id="PF00662">
    <property type="entry name" value="Proton_antipo_N"/>
    <property type="match status" value="1"/>
</dbReference>
<feature type="transmembrane region" description="Helical" evidence="6">
    <location>
        <begin position="220"/>
        <end position="239"/>
    </location>
</feature>
<evidence type="ECO:0000256" key="4">
    <source>
        <dbReference type="ARBA" id="ARBA00023136"/>
    </source>
</evidence>
<feature type="domain" description="NADH-Ubiquinone oxidoreductase (complex I) chain 5 N-terminal" evidence="8">
    <location>
        <begin position="78"/>
        <end position="128"/>
    </location>
</feature>
<dbReference type="EMBL" id="QZKU01000102">
    <property type="protein sequence ID" value="RJP18367.1"/>
    <property type="molecule type" value="Genomic_DNA"/>
</dbReference>
<evidence type="ECO:0000259" key="7">
    <source>
        <dbReference type="Pfam" id="PF00361"/>
    </source>
</evidence>
<dbReference type="AlphaFoldDB" id="A0A3A4NBH8"/>
<feature type="transmembrane region" description="Helical" evidence="6">
    <location>
        <begin position="350"/>
        <end position="367"/>
    </location>
</feature>
<proteinExistence type="predicted"/>
<organism evidence="9 10">
    <name type="scientific">Abyssobacteria bacterium (strain SURF_5)</name>
    <dbReference type="NCBI Taxonomy" id="2093360"/>
    <lineage>
        <taxon>Bacteria</taxon>
        <taxon>Pseudomonadati</taxon>
        <taxon>Candidatus Hydrogenedentota</taxon>
        <taxon>Candidatus Abyssobacteria</taxon>
    </lineage>
</organism>
<feature type="transmembrane region" description="Helical" evidence="6">
    <location>
        <begin position="190"/>
        <end position="208"/>
    </location>
</feature>
<evidence type="ECO:0000256" key="5">
    <source>
        <dbReference type="RuleBase" id="RU000320"/>
    </source>
</evidence>
<evidence type="ECO:0000256" key="6">
    <source>
        <dbReference type="SAM" id="Phobius"/>
    </source>
</evidence>
<reference evidence="9 10" key="1">
    <citation type="journal article" date="2017" name="ISME J.">
        <title>Energy and carbon metabolisms in a deep terrestrial subsurface fluid microbial community.</title>
        <authorList>
            <person name="Momper L."/>
            <person name="Jungbluth S.P."/>
            <person name="Lee M.D."/>
            <person name="Amend J.P."/>
        </authorList>
    </citation>
    <scope>NUCLEOTIDE SEQUENCE [LARGE SCALE GENOMIC DNA]</scope>
    <source>
        <strain evidence="9">SURF_5</strain>
    </source>
</reference>
<dbReference type="GO" id="GO:0012505">
    <property type="term" value="C:endomembrane system"/>
    <property type="evidence" value="ECO:0007669"/>
    <property type="project" value="UniProtKB-SubCell"/>
</dbReference>
<dbReference type="InterPro" id="IPR018393">
    <property type="entry name" value="NADHpl_OxRdtase_5_subgr"/>
</dbReference>
<evidence type="ECO:0000256" key="2">
    <source>
        <dbReference type="ARBA" id="ARBA00022692"/>
    </source>
</evidence>
<feature type="transmembrane region" description="Helical" evidence="6">
    <location>
        <begin position="431"/>
        <end position="456"/>
    </location>
</feature>
<dbReference type="Pfam" id="PF00361">
    <property type="entry name" value="Proton_antipo_M"/>
    <property type="match status" value="1"/>
</dbReference>
<feature type="transmembrane region" description="Helical" evidence="6">
    <location>
        <begin position="477"/>
        <end position="499"/>
    </location>
</feature>
<evidence type="ECO:0000259" key="8">
    <source>
        <dbReference type="Pfam" id="PF00662"/>
    </source>
</evidence>
<evidence type="ECO:0000256" key="1">
    <source>
        <dbReference type="ARBA" id="ARBA00004127"/>
    </source>
</evidence>
<feature type="transmembrane region" description="Helical" evidence="6">
    <location>
        <begin position="289"/>
        <end position="311"/>
    </location>
</feature>
<dbReference type="Proteomes" id="UP000265882">
    <property type="component" value="Unassembled WGS sequence"/>
</dbReference>
<keyword evidence="2 5" id="KW-0812">Transmembrane</keyword>
<dbReference type="InterPro" id="IPR003945">
    <property type="entry name" value="NU5C-like"/>
</dbReference>
<dbReference type="PANTHER" id="PTHR42829:SF2">
    <property type="entry name" value="NADH-UBIQUINONE OXIDOREDUCTASE CHAIN 5"/>
    <property type="match status" value="1"/>
</dbReference>
<evidence type="ECO:0000256" key="3">
    <source>
        <dbReference type="ARBA" id="ARBA00022989"/>
    </source>
</evidence>
<feature type="transmembrane region" description="Helical" evidence="6">
    <location>
        <begin position="318"/>
        <end position="344"/>
    </location>
</feature>
<evidence type="ECO:0000313" key="10">
    <source>
        <dbReference type="Proteomes" id="UP000265882"/>
    </source>
</evidence>
<comment type="subcellular location">
    <subcellularLocation>
        <location evidence="1">Endomembrane system</location>
        <topology evidence="1">Multi-pass membrane protein</topology>
    </subcellularLocation>
    <subcellularLocation>
        <location evidence="5">Membrane</location>
        <topology evidence="5">Multi-pass membrane protein</topology>
    </subcellularLocation>
</comment>
<feature type="transmembrane region" description="Helical" evidence="6">
    <location>
        <begin position="388"/>
        <end position="407"/>
    </location>
</feature>
<protein>
    <submittedName>
        <fullName evidence="9">NADH-quinone oxidoreductase subunit L</fullName>
        <ecNumber evidence="9">1.6.5.3</ecNumber>
    </submittedName>
</protein>
<gene>
    <name evidence="9" type="ORF">C4520_14620</name>
</gene>
<dbReference type="NCBIfam" id="TIGR01974">
    <property type="entry name" value="NDH_I_L"/>
    <property type="match status" value="1"/>
</dbReference>
<feature type="transmembrane region" description="Helical" evidence="6">
    <location>
        <begin position="34"/>
        <end position="61"/>
    </location>
</feature>
<feature type="transmembrane region" description="Helical" evidence="6">
    <location>
        <begin position="94"/>
        <end position="115"/>
    </location>
</feature>
<dbReference type="PRINTS" id="PR01434">
    <property type="entry name" value="NADHDHGNASE5"/>
</dbReference>
<dbReference type="InterPro" id="IPR001750">
    <property type="entry name" value="ND/Mrp_TM"/>
</dbReference>
<dbReference type="GO" id="GO:0016020">
    <property type="term" value="C:membrane"/>
    <property type="evidence" value="ECO:0007669"/>
    <property type="project" value="UniProtKB-SubCell"/>
</dbReference>
<dbReference type="InterPro" id="IPR001516">
    <property type="entry name" value="Proton_antipo_N"/>
</dbReference>
<keyword evidence="9" id="KW-0560">Oxidoreductase</keyword>
<dbReference type="GO" id="GO:0042773">
    <property type="term" value="P:ATP synthesis coupled electron transport"/>
    <property type="evidence" value="ECO:0007669"/>
    <property type="project" value="InterPro"/>
</dbReference>
<feature type="transmembrane region" description="Helical" evidence="6">
    <location>
        <begin position="127"/>
        <end position="145"/>
    </location>
</feature>
<dbReference type="EC" id="1.6.5.3" evidence="9"/>
<dbReference type="GO" id="GO:0008137">
    <property type="term" value="F:NADH dehydrogenase (ubiquinone) activity"/>
    <property type="evidence" value="ECO:0007669"/>
    <property type="project" value="InterPro"/>
</dbReference>
<dbReference type="Gene3D" id="1.20.5.2700">
    <property type="match status" value="2"/>
</dbReference>
<name>A0A3A4NBH8_ABYX5</name>
<evidence type="ECO:0000313" key="9">
    <source>
        <dbReference type="EMBL" id="RJP18367.1"/>
    </source>
</evidence>
<sequence>MLNYIWLIPLFPLIGFVVIGVLGRPLFKGKTELVPAIIGCTTIFLSFVVSVLSVVALYRYIEPNAVGSRVFTRELFTWIEMGAFKVPFKLHLDALSSVMILVVTGVGFLIHVYSYGYMHKDPSQYRFFAYMNLFTCAMLILVLGGNFLLMFIGWEGVGLCSYLLIGFWFEKDSAATAGKKAFVTNRVGDFGFVLGMLLMFSVFGTLDYETVFAEAPHRLAVGGGIVTAITMLLFVGATGKSAQIPLYVWLPDAMEGPTPTSALIHAATMVTSGIYMVSRANVLYSMAPASLILVAAVGAGTAFFAGSIGLAQNDIKKVLAYSTVSQLGYMLLGCGVAAYFAGIFHLMTHAFFKALLFLGAGSVIHGMSGDQDMRNMGGLRKYMPHTCWTFMIAYLAIAGIPPFAGFFSKDEILWKAFTYNSPILGPMWGKFLWAIGAATAAMTAFYMTRLVSLTFFGESRVSHEAEHHLHESPGAMIYPLMGLAVLSLIGGWVGIPAALGGGNHFHHFLAPVLDQASHGAQGAHAAATAGLAYAAEVTGHGGGAESSHGLELFMMVVSVALAGIGIGIGYFFYIKNPNMPQLLAYKFQGLHKALVNKWYVDEIYEFAVINATKQFANLLCWFDAHIIDGIVNGAAYATKAFSSGSMLFDGTVVDGLVNLTGRIVEVASGMMRRVQTGYAHSYALVMAIGTFVLLSIYILLR</sequence>
<keyword evidence="4 6" id="KW-0472">Membrane</keyword>
<feature type="transmembrane region" description="Helical" evidence="6">
    <location>
        <begin position="552"/>
        <end position="573"/>
    </location>
</feature>
<keyword evidence="3 6" id="KW-1133">Transmembrane helix</keyword>
<dbReference type="PRINTS" id="PR01435">
    <property type="entry name" value="NPOXDRDTASE5"/>
</dbReference>
<dbReference type="GO" id="GO:0015990">
    <property type="term" value="P:electron transport coupled proton transport"/>
    <property type="evidence" value="ECO:0007669"/>
    <property type="project" value="TreeGrafter"/>
</dbReference>
<feature type="transmembrane region" description="Helical" evidence="6">
    <location>
        <begin position="679"/>
        <end position="700"/>
    </location>
</feature>
<feature type="transmembrane region" description="Helical" evidence="6">
    <location>
        <begin position="6"/>
        <end position="27"/>
    </location>
</feature>
<dbReference type="NCBIfam" id="NF005141">
    <property type="entry name" value="PRK06590.1"/>
    <property type="match status" value="1"/>
</dbReference>
<dbReference type="PANTHER" id="PTHR42829">
    <property type="entry name" value="NADH-UBIQUINONE OXIDOREDUCTASE CHAIN 5"/>
    <property type="match status" value="1"/>
</dbReference>
<comment type="caution">
    <text evidence="9">The sequence shown here is derived from an EMBL/GenBank/DDBJ whole genome shotgun (WGS) entry which is preliminary data.</text>
</comment>
<feature type="domain" description="NADH:quinone oxidoreductase/Mrp antiporter transmembrane" evidence="7">
    <location>
        <begin position="146"/>
        <end position="423"/>
    </location>
</feature>
<dbReference type="GO" id="GO:0003954">
    <property type="term" value="F:NADH dehydrogenase activity"/>
    <property type="evidence" value="ECO:0007669"/>
    <property type="project" value="TreeGrafter"/>
</dbReference>
<accession>A0A3A4NBH8</accession>